<dbReference type="RefSeq" id="WP_047195716.1">
    <property type="nucleotide sequence ID" value="NZ_CP011371.1"/>
</dbReference>
<protein>
    <recommendedName>
        <fullName evidence="4">Zinc ribbon domain-containing protein</fullName>
    </recommendedName>
</protein>
<evidence type="ECO:0000256" key="1">
    <source>
        <dbReference type="SAM" id="Phobius"/>
    </source>
</evidence>
<name>A0A0G3BLK9_9BURK</name>
<sequence>MAYDYSSDSKRLELPNPYRLQNLLLGLCALMLVAGGVLCLWWTREALQAQSMRLVLAPLVAGLALLVSGLAAAGMAARRLRFFFGRGRPASLAPEIAPGTTGESPAAGVYQEMLRQGGLTYPEPQGALEGVLYHAVPHLITAPLAVQELARRHFFNLVAIAATALSFAVSWWVLGTDVSRPWIGVLYFLFGVFFLIKPLITDRRARLTLASVVGLVAAALLAPVLIGLIGGSLPSLGTFSLSLQTALMLGTGLLAALLIALAVWAQVGEPPRAQSGVEQIKLSMNGPPNLLLDELDRKLQHEWTEHIPNRRYARLEPAIDMSRSAGPFAAELMEETQPTPLGGRIAPTLRSALAHRAHRWLVALDLYATLLVAVAVGLLLYFVREFDVGAAWRDNRLSMAGTSTILLLVALYCFQAAAALWGRFDFESVLVWVEMAGTYQRSRVGTGNQFNSRLNTDSEIVRTESMTLRVWRARLESVVFGKDGERQVTAMFSTGVEAKDLAAHLAAFGRSQSVLVAPGSEEDQARIAALNAGERALADNTPPAAQLHHDIRAAAVLAPAAPASSGPADPAPGHCGACGAALTPGARYCAACGARVDPV</sequence>
<evidence type="ECO:0008006" key="4">
    <source>
        <dbReference type="Google" id="ProtNLM"/>
    </source>
</evidence>
<accession>A0A0G3BLK9</accession>
<dbReference type="Proteomes" id="UP000035352">
    <property type="component" value="Chromosome"/>
</dbReference>
<keyword evidence="1" id="KW-0812">Transmembrane</keyword>
<dbReference type="OrthoDB" id="7486912at2"/>
<keyword evidence="1" id="KW-0472">Membrane</keyword>
<feature type="transmembrane region" description="Helical" evidence="1">
    <location>
        <begin position="154"/>
        <end position="174"/>
    </location>
</feature>
<feature type="transmembrane region" description="Helical" evidence="1">
    <location>
        <begin position="20"/>
        <end position="43"/>
    </location>
</feature>
<feature type="transmembrane region" description="Helical" evidence="1">
    <location>
        <begin position="207"/>
        <end position="229"/>
    </location>
</feature>
<feature type="transmembrane region" description="Helical" evidence="1">
    <location>
        <begin position="241"/>
        <end position="265"/>
    </location>
</feature>
<proteinExistence type="predicted"/>
<organism evidence="2 3">
    <name type="scientific">Caldimonas brevitalea</name>
    <dbReference type="NCBI Taxonomy" id="413882"/>
    <lineage>
        <taxon>Bacteria</taxon>
        <taxon>Pseudomonadati</taxon>
        <taxon>Pseudomonadota</taxon>
        <taxon>Betaproteobacteria</taxon>
        <taxon>Burkholderiales</taxon>
        <taxon>Sphaerotilaceae</taxon>
        <taxon>Caldimonas</taxon>
    </lineage>
</organism>
<gene>
    <name evidence="2" type="ORF">AAW51_3633</name>
</gene>
<keyword evidence="1" id="KW-1133">Transmembrane helix</keyword>
<feature type="transmembrane region" description="Helical" evidence="1">
    <location>
        <begin position="403"/>
        <end position="422"/>
    </location>
</feature>
<feature type="transmembrane region" description="Helical" evidence="1">
    <location>
        <begin position="360"/>
        <end position="383"/>
    </location>
</feature>
<evidence type="ECO:0000313" key="2">
    <source>
        <dbReference type="EMBL" id="AKJ30324.1"/>
    </source>
</evidence>
<dbReference type="KEGG" id="pbh:AAW51_3633"/>
<dbReference type="PATRIC" id="fig|413882.6.peg.3797"/>
<dbReference type="AlphaFoldDB" id="A0A0G3BLK9"/>
<keyword evidence="3" id="KW-1185">Reference proteome</keyword>
<dbReference type="EMBL" id="CP011371">
    <property type="protein sequence ID" value="AKJ30324.1"/>
    <property type="molecule type" value="Genomic_DNA"/>
</dbReference>
<dbReference type="STRING" id="413882.AAW51_3633"/>
<reference evidence="2 3" key="1">
    <citation type="submission" date="2015-05" db="EMBL/GenBank/DDBJ databases">
        <authorList>
            <person name="Tang B."/>
            <person name="Yu Y."/>
        </authorList>
    </citation>
    <scope>NUCLEOTIDE SEQUENCE [LARGE SCALE GENOMIC DNA]</scope>
    <source>
        <strain evidence="2 3">DSM 7029</strain>
    </source>
</reference>
<feature type="transmembrane region" description="Helical" evidence="1">
    <location>
        <begin position="180"/>
        <end position="200"/>
    </location>
</feature>
<feature type="transmembrane region" description="Helical" evidence="1">
    <location>
        <begin position="55"/>
        <end position="77"/>
    </location>
</feature>
<evidence type="ECO:0000313" key="3">
    <source>
        <dbReference type="Proteomes" id="UP000035352"/>
    </source>
</evidence>